<evidence type="ECO:0000313" key="3">
    <source>
        <dbReference type="EMBL" id="RXH56072.1"/>
    </source>
</evidence>
<dbReference type="EMBL" id="RDSM01000002">
    <property type="protein sequence ID" value="RXH56072.1"/>
    <property type="molecule type" value="Genomic_DNA"/>
</dbReference>
<reference evidence="4" key="2">
    <citation type="submission" date="2019-02" db="EMBL/GenBank/DDBJ databases">
        <title>Granulicella sibirica sp. nov., a psychrotolerant acidobacterium isolated from an organic soil layer in forested tundra, West Siberia.</title>
        <authorList>
            <person name="Oshkin I.Y."/>
            <person name="Kulichevskaya I.S."/>
            <person name="Rijpstra W.I.C."/>
            <person name="Sinninghe Damste J.S."/>
            <person name="Rakitin A.L."/>
            <person name="Ravin N.V."/>
            <person name="Dedysh S.N."/>
        </authorList>
    </citation>
    <scope>NUCLEOTIDE SEQUENCE [LARGE SCALE GENOMIC DNA]</scope>
    <source>
        <strain evidence="4">AF10</strain>
    </source>
</reference>
<evidence type="ECO:0000256" key="1">
    <source>
        <dbReference type="SAM" id="Phobius"/>
    </source>
</evidence>
<dbReference type="RefSeq" id="WP_128913599.1">
    <property type="nucleotide sequence ID" value="NZ_RDSM01000002.1"/>
</dbReference>
<feature type="domain" description="Acyltransferase 3" evidence="2">
    <location>
        <begin position="21"/>
        <end position="368"/>
    </location>
</feature>
<reference evidence="3 4" key="1">
    <citation type="submission" date="2018-11" db="EMBL/GenBank/DDBJ databases">
        <authorList>
            <person name="Mardanov A.V."/>
            <person name="Ravin N.V."/>
            <person name="Dedysh S.N."/>
        </authorList>
    </citation>
    <scope>NUCLEOTIDE SEQUENCE [LARGE SCALE GENOMIC DNA]</scope>
    <source>
        <strain evidence="3 4">AF10</strain>
    </source>
</reference>
<dbReference type="Proteomes" id="UP000289437">
    <property type="component" value="Unassembled WGS sequence"/>
</dbReference>
<feature type="transmembrane region" description="Helical" evidence="1">
    <location>
        <begin position="157"/>
        <end position="178"/>
    </location>
</feature>
<feature type="transmembrane region" description="Helical" evidence="1">
    <location>
        <begin position="352"/>
        <end position="373"/>
    </location>
</feature>
<keyword evidence="4" id="KW-1185">Reference proteome</keyword>
<dbReference type="GO" id="GO:0000271">
    <property type="term" value="P:polysaccharide biosynthetic process"/>
    <property type="evidence" value="ECO:0007669"/>
    <property type="project" value="TreeGrafter"/>
</dbReference>
<dbReference type="InterPro" id="IPR002656">
    <property type="entry name" value="Acyl_transf_3_dom"/>
</dbReference>
<dbReference type="PANTHER" id="PTHR23028:SF53">
    <property type="entry name" value="ACYL_TRANSF_3 DOMAIN-CONTAINING PROTEIN"/>
    <property type="match status" value="1"/>
</dbReference>
<comment type="caution">
    <text evidence="3">The sequence shown here is derived from an EMBL/GenBank/DDBJ whole genome shotgun (WGS) entry which is preliminary data.</text>
</comment>
<dbReference type="GO" id="GO:0016020">
    <property type="term" value="C:membrane"/>
    <property type="evidence" value="ECO:0007669"/>
    <property type="project" value="TreeGrafter"/>
</dbReference>
<dbReference type="PANTHER" id="PTHR23028">
    <property type="entry name" value="ACETYLTRANSFERASE"/>
    <property type="match status" value="1"/>
</dbReference>
<dbReference type="GO" id="GO:0016747">
    <property type="term" value="F:acyltransferase activity, transferring groups other than amino-acyl groups"/>
    <property type="evidence" value="ECO:0007669"/>
    <property type="project" value="InterPro"/>
</dbReference>
<keyword evidence="1" id="KW-1133">Transmembrane helix</keyword>
<evidence type="ECO:0000259" key="2">
    <source>
        <dbReference type="Pfam" id="PF01757"/>
    </source>
</evidence>
<dbReference type="InterPro" id="IPR050879">
    <property type="entry name" value="Acyltransferase_3"/>
</dbReference>
<feature type="transmembrane region" description="Helical" evidence="1">
    <location>
        <begin position="61"/>
        <end position="81"/>
    </location>
</feature>
<accession>A0A4Q0T044</accession>
<feature type="transmembrane region" description="Helical" evidence="1">
    <location>
        <begin position="102"/>
        <end position="123"/>
    </location>
</feature>
<dbReference type="OrthoDB" id="9796461at2"/>
<feature type="transmembrane region" description="Helical" evidence="1">
    <location>
        <begin position="245"/>
        <end position="263"/>
    </location>
</feature>
<organism evidence="3 4">
    <name type="scientific">Granulicella sibirica</name>
    <dbReference type="NCBI Taxonomy" id="2479048"/>
    <lineage>
        <taxon>Bacteria</taxon>
        <taxon>Pseudomonadati</taxon>
        <taxon>Acidobacteriota</taxon>
        <taxon>Terriglobia</taxon>
        <taxon>Terriglobales</taxon>
        <taxon>Acidobacteriaceae</taxon>
        <taxon>Granulicella</taxon>
    </lineage>
</organism>
<gene>
    <name evidence="3" type="ORF">GRAN_2929</name>
</gene>
<dbReference type="Pfam" id="PF01757">
    <property type="entry name" value="Acyl_transf_3"/>
    <property type="match status" value="1"/>
</dbReference>
<keyword evidence="3" id="KW-0808">Transferase</keyword>
<name>A0A4Q0T044_9BACT</name>
<feature type="transmembrane region" description="Helical" evidence="1">
    <location>
        <begin position="21"/>
        <end position="41"/>
    </location>
</feature>
<feature type="transmembrane region" description="Helical" evidence="1">
    <location>
        <begin position="211"/>
        <end position="233"/>
    </location>
</feature>
<sequence>MAASSRSDLSTARVAGSRHVPALDGIRGLAILMVLANHFVIIEIASRAPGFPWMQGLRDSLWTGVDVFFALSGFLITSILIETVETPGFFRNFYARRSLRIFPLYYAVVFLVLACTPLFQIHWGGQQWRLLTYTNRIFIDPHQAGWNFDFGGGVSLIHFWSLHVEEQFYLVWPLLVFLLRKPRRLLPLAIIFSLASLGLRFWLAGRGVDLIALYSSLPTRADGLFLGASLALLLQSRFAALAGRFALLVFLASSGVMTAIFLRRSGFVWWNAEPFLFAIQFTVVGIAATSLIALCLEPRSLASRVFRSPFLRLFGRYSYGLYIFQAVVPIFLREPMLRLVGSVLHRSLLTHFVVAILLLPIIVLCAVLSYRFFEKPLLGLKRHFEYRTRPTIPAAV</sequence>
<keyword evidence="1" id="KW-0812">Transmembrane</keyword>
<feature type="transmembrane region" description="Helical" evidence="1">
    <location>
        <begin position="275"/>
        <end position="296"/>
    </location>
</feature>
<feature type="transmembrane region" description="Helical" evidence="1">
    <location>
        <begin position="317"/>
        <end position="332"/>
    </location>
</feature>
<dbReference type="AlphaFoldDB" id="A0A4Q0T044"/>
<protein>
    <submittedName>
        <fullName evidence="3">Acyltransferase 3</fullName>
    </submittedName>
</protein>
<evidence type="ECO:0000313" key="4">
    <source>
        <dbReference type="Proteomes" id="UP000289437"/>
    </source>
</evidence>
<feature type="transmembrane region" description="Helical" evidence="1">
    <location>
        <begin position="185"/>
        <end position="205"/>
    </location>
</feature>
<proteinExistence type="predicted"/>
<keyword evidence="3" id="KW-0012">Acyltransferase</keyword>
<keyword evidence="1" id="KW-0472">Membrane</keyword>